<gene>
    <name evidence="1" type="ORF">JHL16_31070</name>
</gene>
<dbReference type="EMBL" id="JAENHL010000008">
    <property type="protein sequence ID" value="MBK1870848.1"/>
    <property type="molecule type" value="Genomic_DNA"/>
</dbReference>
<dbReference type="Proteomes" id="UP000616151">
    <property type="component" value="Unassembled WGS sequence"/>
</dbReference>
<sequence>MLARPKSRIRVLIADSDSRSREALARFLSEHGVSAGQTGSGDELLRVLERDRYDLVVLDIMLSGESGIDLCRKVRAVSAIPIILLSATSEEADCIVGLEVGADDYLAKPVNPREVLARIRAILRRTALMVEPVPHSSCFGFDGWTMDLGRRTLSDPSGSWIALTSHEFDLLAVFVQRPQTVLSRAQLLDLLHGRVSSQFDRSIDTQVSRVRGKIEANPQSPRIIRTMRNEGYIFAAEVERMSR</sequence>
<reference evidence="1" key="1">
    <citation type="submission" date="2021-01" db="EMBL/GenBank/DDBJ databases">
        <authorList>
            <person name="Sun Q."/>
        </authorList>
    </citation>
    <scope>NUCLEOTIDE SEQUENCE</scope>
    <source>
        <strain evidence="1">YIM B02566</strain>
    </source>
</reference>
<organism evidence="1 2">
    <name type="scientific">Taklimakanibacter albus</name>
    <dbReference type="NCBI Taxonomy" id="2800327"/>
    <lineage>
        <taxon>Bacteria</taxon>
        <taxon>Pseudomonadati</taxon>
        <taxon>Pseudomonadota</taxon>
        <taxon>Alphaproteobacteria</taxon>
        <taxon>Hyphomicrobiales</taxon>
        <taxon>Aestuariivirgaceae</taxon>
        <taxon>Taklimakanibacter</taxon>
    </lineage>
</organism>
<evidence type="ECO:0000313" key="1">
    <source>
        <dbReference type="EMBL" id="MBK1870848.1"/>
    </source>
</evidence>
<evidence type="ECO:0000313" key="2">
    <source>
        <dbReference type="Proteomes" id="UP000616151"/>
    </source>
</evidence>
<protein>
    <submittedName>
        <fullName evidence="1">Response regulator</fullName>
    </submittedName>
</protein>
<keyword evidence="2" id="KW-1185">Reference proteome</keyword>
<accession>A0ACC5REM1</accession>
<comment type="caution">
    <text evidence="1">The sequence shown here is derived from an EMBL/GenBank/DDBJ whole genome shotgun (WGS) entry which is preliminary data.</text>
</comment>
<proteinExistence type="predicted"/>
<name>A0ACC5REM1_9HYPH</name>